<dbReference type="OrthoDB" id="1166680at2759"/>
<reference evidence="2 3" key="1">
    <citation type="submission" date="2019-09" db="EMBL/GenBank/DDBJ databases">
        <authorList>
            <person name="Ou C."/>
        </authorList>
    </citation>
    <scope>NUCLEOTIDE SEQUENCE [LARGE SCALE GENOMIC DNA]</scope>
    <source>
        <strain evidence="2">S2</strain>
        <tissue evidence="2">Leaf</tissue>
    </source>
</reference>
<sequence length="123" mass="13888">MEGSTPTLILDNIRNLSIDCETLKNKLVPAVVTLLRRMPNLDILCTAASCVNLAPEKASHFGNAYWKRQNLPCNHELKELSLKNSYGSNEIEFARYILEHAQNLKKMAIVHCDVGLRILIELN</sequence>
<proteinExistence type="predicted"/>
<feature type="domain" description="FBD" evidence="1">
    <location>
        <begin position="89"/>
        <end position="109"/>
    </location>
</feature>
<evidence type="ECO:0000313" key="3">
    <source>
        <dbReference type="Proteomes" id="UP000327157"/>
    </source>
</evidence>
<dbReference type="Proteomes" id="UP000327157">
    <property type="component" value="Chromosome 7"/>
</dbReference>
<dbReference type="InterPro" id="IPR006566">
    <property type="entry name" value="FBD"/>
</dbReference>
<gene>
    <name evidence="2" type="ORF">D8674_031264</name>
</gene>
<organism evidence="2 3">
    <name type="scientific">Pyrus ussuriensis x Pyrus communis</name>
    <dbReference type="NCBI Taxonomy" id="2448454"/>
    <lineage>
        <taxon>Eukaryota</taxon>
        <taxon>Viridiplantae</taxon>
        <taxon>Streptophyta</taxon>
        <taxon>Embryophyta</taxon>
        <taxon>Tracheophyta</taxon>
        <taxon>Spermatophyta</taxon>
        <taxon>Magnoliopsida</taxon>
        <taxon>eudicotyledons</taxon>
        <taxon>Gunneridae</taxon>
        <taxon>Pentapetalae</taxon>
        <taxon>rosids</taxon>
        <taxon>fabids</taxon>
        <taxon>Rosales</taxon>
        <taxon>Rosaceae</taxon>
        <taxon>Amygdaloideae</taxon>
        <taxon>Maleae</taxon>
        <taxon>Pyrus</taxon>
    </lineage>
</organism>
<reference evidence="3" key="2">
    <citation type="submission" date="2019-10" db="EMBL/GenBank/DDBJ databases">
        <title>A de novo genome assembly of a pear dwarfing rootstock.</title>
        <authorList>
            <person name="Wang F."/>
            <person name="Wang J."/>
            <person name="Li S."/>
            <person name="Zhang Y."/>
            <person name="Fang M."/>
            <person name="Ma L."/>
            <person name="Zhao Y."/>
            <person name="Jiang S."/>
        </authorList>
    </citation>
    <scope>NUCLEOTIDE SEQUENCE [LARGE SCALE GENOMIC DNA]</scope>
</reference>
<dbReference type="EMBL" id="SMOL01000781">
    <property type="protein sequence ID" value="KAB2595814.1"/>
    <property type="molecule type" value="Genomic_DNA"/>
</dbReference>
<comment type="caution">
    <text evidence="2">The sequence shown here is derived from an EMBL/GenBank/DDBJ whole genome shotgun (WGS) entry which is preliminary data.</text>
</comment>
<evidence type="ECO:0000259" key="1">
    <source>
        <dbReference type="Pfam" id="PF08387"/>
    </source>
</evidence>
<dbReference type="AlphaFoldDB" id="A0A5N5FBC8"/>
<reference evidence="2 3" key="3">
    <citation type="submission" date="2019-11" db="EMBL/GenBank/DDBJ databases">
        <title>A de novo genome assembly of a pear dwarfing rootstock.</title>
        <authorList>
            <person name="Wang F."/>
            <person name="Wang J."/>
            <person name="Li S."/>
            <person name="Zhang Y."/>
            <person name="Fang M."/>
            <person name="Ma L."/>
            <person name="Zhao Y."/>
            <person name="Jiang S."/>
        </authorList>
    </citation>
    <scope>NUCLEOTIDE SEQUENCE [LARGE SCALE GENOMIC DNA]</scope>
    <source>
        <strain evidence="2">S2</strain>
        <tissue evidence="2">Leaf</tissue>
    </source>
</reference>
<keyword evidence="3" id="KW-1185">Reference proteome</keyword>
<accession>A0A5N5FBC8</accession>
<dbReference type="Pfam" id="PF08387">
    <property type="entry name" value="FBD"/>
    <property type="match status" value="1"/>
</dbReference>
<evidence type="ECO:0000313" key="2">
    <source>
        <dbReference type="EMBL" id="KAB2595814.1"/>
    </source>
</evidence>
<protein>
    <submittedName>
        <fullName evidence="2">F-box/LRR-repeat protein</fullName>
    </submittedName>
</protein>
<name>A0A5N5FBC8_9ROSA</name>